<organism evidence="1">
    <name type="scientific">Arcella intermedia</name>
    <dbReference type="NCBI Taxonomy" id="1963864"/>
    <lineage>
        <taxon>Eukaryota</taxon>
        <taxon>Amoebozoa</taxon>
        <taxon>Tubulinea</taxon>
        <taxon>Elardia</taxon>
        <taxon>Arcellinida</taxon>
        <taxon>Sphaerothecina</taxon>
        <taxon>Arcellidae</taxon>
        <taxon>Arcella</taxon>
    </lineage>
</organism>
<sequence length="66" mass="7679">MPLQQNHQPQPPLPLHQLPPQVSFTQKSFFQVTTLVLRDYLLFLPPPQRQSLSPLETLHLPLLLYP</sequence>
<dbReference type="EMBL" id="GIBP01010001">
    <property type="protein sequence ID" value="NDV38970.1"/>
    <property type="molecule type" value="Transcribed_RNA"/>
</dbReference>
<dbReference type="AlphaFoldDB" id="A0A6B2LQ65"/>
<proteinExistence type="predicted"/>
<accession>A0A6B2LQ65</accession>
<evidence type="ECO:0000313" key="1">
    <source>
        <dbReference type="EMBL" id="NDV38970.1"/>
    </source>
</evidence>
<name>A0A6B2LQ65_9EUKA</name>
<protein>
    <submittedName>
        <fullName evidence="1">Uncharacterized protein</fullName>
    </submittedName>
</protein>
<reference evidence="1" key="1">
    <citation type="journal article" date="2020" name="J. Eukaryot. Microbiol.">
        <title>De novo Sequencing, Assembly and Annotation of the Transcriptome for the Free-Living Testate Amoeba Arcella intermedia.</title>
        <authorList>
            <person name="Ribeiro G.M."/>
            <person name="Porfirio-Sousa A.L."/>
            <person name="Maurer-Alcala X.X."/>
            <person name="Katz L.A."/>
            <person name="Lahr D.J.G."/>
        </authorList>
    </citation>
    <scope>NUCLEOTIDE SEQUENCE</scope>
</reference>